<feature type="transmembrane region" description="Helical" evidence="2">
    <location>
        <begin position="85"/>
        <end position="102"/>
    </location>
</feature>
<keyword evidence="2" id="KW-0472">Membrane</keyword>
<evidence type="ECO:0000313" key="3">
    <source>
        <dbReference type="EMBL" id="CCA16590.1"/>
    </source>
</evidence>
<organism evidence="3">
    <name type="scientific">Albugo laibachii Nc14</name>
    <dbReference type="NCBI Taxonomy" id="890382"/>
    <lineage>
        <taxon>Eukaryota</taxon>
        <taxon>Sar</taxon>
        <taxon>Stramenopiles</taxon>
        <taxon>Oomycota</taxon>
        <taxon>Peronosporomycetes</taxon>
        <taxon>Albuginales</taxon>
        <taxon>Albuginaceae</taxon>
        <taxon>Albugo</taxon>
    </lineage>
</organism>
<dbReference type="HOGENOM" id="CLU_1108699_0_0_1"/>
<dbReference type="EMBL" id="FR824068">
    <property type="protein sequence ID" value="CCA16590.1"/>
    <property type="molecule type" value="Genomic_DNA"/>
</dbReference>
<protein>
    <submittedName>
        <fullName evidence="3">Uncharacterized protein AlNc14C23G2349</fullName>
    </submittedName>
</protein>
<evidence type="ECO:0000256" key="1">
    <source>
        <dbReference type="SAM" id="MobiDB-lite"/>
    </source>
</evidence>
<dbReference type="AlphaFoldDB" id="F0W648"/>
<gene>
    <name evidence="3" type="primary">AlNc14C23G2349</name>
    <name evidence="3" type="ORF">ALNC14_027330</name>
</gene>
<keyword evidence="2" id="KW-0812">Transmembrane</keyword>
<feature type="region of interest" description="Disordered" evidence="1">
    <location>
        <begin position="224"/>
        <end position="251"/>
    </location>
</feature>
<sequence length="251" mass="27299">MGASLVLENDTPNQWHCNVGADTKALQISYFVAAGIATFSAIFGLFGFYAPVVIRMANSNIEPLAVSGIAFDTIVRTSFFIEMGGFLASTFAAATTFGLFVVRTAEASFVKHQFELIPPGHSHIYKMRPLRWREGTCSRVFEFNASTVRTETLSLKPIFSGLPHHNRTHKISHWIEKRPPTHEDIIAITGFTSDSNKSVSIKVMFAGNTPPHVSTIHIQTDNGNTTAAAPLTNSASDPQLNSTSVPTISTS</sequence>
<proteinExistence type="predicted"/>
<accession>F0W648</accession>
<reference evidence="3" key="1">
    <citation type="journal article" date="2011" name="PLoS Biol.">
        <title>Gene gain and loss during evolution of obligate parasitism in the white rust pathogen of Arabidopsis thaliana.</title>
        <authorList>
            <person name="Kemen E."/>
            <person name="Gardiner A."/>
            <person name="Schultz-Larsen T."/>
            <person name="Kemen A.C."/>
            <person name="Balmuth A.L."/>
            <person name="Robert-Seilaniantz A."/>
            <person name="Bailey K."/>
            <person name="Holub E."/>
            <person name="Studholme D.J."/>
            <person name="Maclean D."/>
            <person name="Jones J.D."/>
        </authorList>
    </citation>
    <scope>NUCLEOTIDE SEQUENCE</scope>
</reference>
<name>F0W648_9STRA</name>
<evidence type="ECO:0000256" key="2">
    <source>
        <dbReference type="SAM" id="Phobius"/>
    </source>
</evidence>
<feature type="transmembrane region" description="Helical" evidence="2">
    <location>
        <begin position="28"/>
        <end position="49"/>
    </location>
</feature>
<keyword evidence="2" id="KW-1133">Transmembrane helix</keyword>
<reference evidence="3" key="2">
    <citation type="submission" date="2011-02" db="EMBL/GenBank/DDBJ databases">
        <authorList>
            <person name="MacLean D."/>
        </authorList>
    </citation>
    <scope>NUCLEOTIDE SEQUENCE</scope>
</reference>